<feature type="signal peptide" evidence="4">
    <location>
        <begin position="1"/>
        <end position="22"/>
    </location>
</feature>
<feature type="domain" description="Lyase catalytic" evidence="7">
    <location>
        <begin position="220"/>
        <end position="567"/>
    </location>
</feature>
<protein>
    <recommendedName>
        <fullName evidence="3">Chondroitin sulfate ABC lyase</fullName>
    </recommendedName>
    <alternativeName>
        <fullName evidence="3">Chondroitin ABC eliminase</fullName>
    </alternativeName>
    <alternativeName>
        <fullName evidence="3">Chondroitin ABC lyase</fullName>
    </alternativeName>
    <alternativeName>
        <fullName evidence="3">Chondroitinase ABC</fullName>
    </alternativeName>
</protein>
<dbReference type="Pfam" id="PF09093">
    <property type="entry name" value="Lyase_catalyt"/>
    <property type="match status" value="1"/>
</dbReference>
<dbReference type="InterPro" id="IPR024200">
    <property type="entry name" value="Chondroitinase_ABC_I"/>
</dbReference>
<dbReference type="Gene3D" id="2.70.98.10">
    <property type="match status" value="1"/>
</dbReference>
<feature type="domain" description="Lyase N-terminal" evidence="6">
    <location>
        <begin position="40"/>
        <end position="204"/>
    </location>
</feature>
<reference evidence="8 9" key="1">
    <citation type="submission" date="2018-08" db="EMBL/GenBank/DDBJ databases">
        <title>Genomic taxonomy of the Vibrionaceae family.</title>
        <authorList>
            <person name="Gomez-Gil B."/>
            <person name="Tanaka M."/>
            <person name="Sawabe T."/>
            <person name="Enciso-Ibarra K."/>
        </authorList>
    </citation>
    <scope>NUCLEOTIDE SEQUENCE [LARGE SCALE GENOMIC DNA]</scope>
    <source>
        <strain evidence="8 9">CAIM 1831</strain>
    </source>
</reference>
<dbReference type="InterPro" id="IPR039174">
    <property type="entry name" value="Chondroitin_ABC_lyase"/>
</dbReference>
<dbReference type="InterPro" id="IPR011071">
    <property type="entry name" value="Lyase_8-like_C"/>
</dbReference>
<name>A0ABM6YXG6_9VIBR</name>
<dbReference type="Gene3D" id="2.60.220.10">
    <property type="entry name" value="Polysaccharide lyase family 8-like, C-terminal"/>
    <property type="match status" value="1"/>
</dbReference>
<dbReference type="Proteomes" id="UP000262832">
    <property type="component" value="Chromosome II"/>
</dbReference>
<evidence type="ECO:0000256" key="2">
    <source>
        <dbReference type="ARBA" id="ARBA00023239"/>
    </source>
</evidence>
<dbReference type="PANTHER" id="PTHR37322:SF3">
    <property type="entry name" value="CHONDROITIN SULFATE ABC EXOLYASE"/>
    <property type="match status" value="1"/>
</dbReference>
<dbReference type="Pfam" id="PF02278">
    <property type="entry name" value="Lyase_8"/>
    <property type="match status" value="1"/>
</dbReference>
<dbReference type="InterPro" id="IPR015177">
    <property type="entry name" value="Lyase_catalyt"/>
</dbReference>
<dbReference type="InterPro" id="IPR015176">
    <property type="entry name" value="Lyase_N"/>
</dbReference>
<evidence type="ECO:0000256" key="4">
    <source>
        <dbReference type="SAM" id="SignalP"/>
    </source>
</evidence>
<dbReference type="InterPro" id="IPR003159">
    <property type="entry name" value="Lyase_8_central_dom"/>
</dbReference>
<dbReference type="PANTHER" id="PTHR37322">
    <property type="match status" value="1"/>
</dbReference>
<evidence type="ECO:0000256" key="1">
    <source>
        <dbReference type="ARBA" id="ARBA00006699"/>
    </source>
</evidence>
<dbReference type="PIRSF" id="PIRSF034515">
    <property type="entry name" value="Chondroitinase"/>
    <property type="match status" value="1"/>
</dbReference>
<evidence type="ECO:0000259" key="7">
    <source>
        <dbReference type="Pfam" id="PF09093"/>
    </source>
</evidence>
<gene>
    <name evidence="8" type="ORF">D1115_15575</name>
</gene>
<dbReference type="SUPFAM" id="SSF74650">
    <property type="entry name" value="Galactose mutarotase-like"/>
    <property type="match status" value="1"/>
</dbReference>
<evidence type="ECO:0000259" key="5">
    <source>
        <dbReference type="Pfam" id="PF02278"/>
    </source>
</evidence>
<dbReference type="SUPFAM" id="SSF49785">
    <property type="entry name" value="Galactose-binding domain-like"/>
    <property type="match status" value="1"/>
</dbReference>
<proteinExistence type="inferred from homology"/>
<dbReference type="EMBL" id="CP032094">
    <property type="protein sequence ID" value="AXY02483.1"/>
    <property type="molecule type" value="Genomic_DNA"/>
</dbReference>
<comment type="function">
    <text evidence="3">Broad-specificity glycosaminoglycan lyase.</text>
</comment>
<dbReference type="InterPro" id="IPR011013">
    <property type="entry name" value="Gal_mutarotase_sf_dom"/>
</dbReference>
<keyword evidence="9" id="KW-1185">Reference proteome</keyword>
<dbReference type="InterPro" id="IPR014718">
    <property type="entry name" value="GH-type_carb-bd"/>
</dbReference>
<keyword evidence="4" id="KW-0732">Signal</keyword>
<accession>A0ABM6YXG6</accession>
<dbReference type="InterPro" id="IPR008979">
    <property type="entry name" value="Galactose-bd-like_sf"/>
</dbReference>
<dbReference type="InterPro" id="IPR008929">
    <property type="entry name" value="Chondroitin_lyas"/>
</dbReference>
<dbReference type="Gene3D" id="1.50.10.100">
    <property type="entry name" value="Chondroitin AC/alginate lyase"/>
    <property type="match status" value="1"/>
</dbReference>
<comment type="similarity">
    <text evidence="1 3">Belongs to the polysaccharide lyase 8 family.</text>
</comment>
<evidence type="ECO:0000256" key="3">
    <source>
        <dbReference type="PIRNR" id="PIRNR034515"/>
    </source>
</evidence>
<keyword evidence="2 3" id="KW-0456">Lyase</keyword>
<sequence length="996" mass="112114">MNINCTILAATIAVVLSGNAFATKKVKGNVNQQFHPSLQNQIVTFEESSVPEFVKLDGEGTIAVTKERFINGDQSLVWQWEPNTTLEIDKEWKYYTDKEAYNAVGGRGSNTTFSVWIYNEKPSEGELHFQFGNASQSNFSMKMDFTGWRSVGMAFSRDMQGIPAATMQGLKITPKGMSEGGKMYVDRVMVGIDDSRYQWSDDLVTTAHSLPEIDYGLPDTLPKATAEEVKGTEIVKKNLVDFHLGDEIKGKKLDEVFAEVASYNLSKKDGVINGVHILTSKQMTSYHPKHLSEADKARFDEYVDMRKFSETMERVARAYHQTQDAQVKQELKDAFILMSEHALDQGFQDGASLVALHHWGYTSRGWYASLLLMEDVLKEAGLFQATFDSLLWSAREFKERGFDMRVGPKSSDMDYWNTLARAHLIMLVLEIDPDKRVALLKKYGQFASGNLAQTPAGYADGFRPDGTAWRHRGNYPGYSFAAMDGAAHVSYMLHGTPFALTQEARDYLKLALLSARLYSNPNPSVSVIGRRPFFKTSIKKVSDGMFWLAMSNGATVDTELAAAYLRALDLTTEDGKEIFGIDVAPEAHPQGNYTFNYAAMGVHRWGDNMVTMKGWNRYVWSSEIYHNANRYGRYQSHGTVQVQKWGEDHTWGYDEKGWNWNRVPSATTINLPWKYLDAARQHTTMMQNNLRFNGATNLDNKYGAFGFQLEVPEMFARNFPQHYDGSFTFKKSAFAFDDRIVIVGSDISNSRDQYETETTLFQLGITEKSDSLNVNGEQITAFPYKATLQEGEWLIDGMGTGYYVLDGGEIEVRRQEQESRDNQQRKPTKGNFQSAWIKHGKAPSGAEYEYLMVLDATPEKMAAIAESMKDSDTKPYEVIKKDSNVHVVKDKATGVTGYTAFKYARVGDEFIRSISSSSVVMTQMQGETLKLSVANPDLNMEKDTLSKEVPTSVTLNGKWEYNGSDERVSLKNKGSRTTVTFICKDGLPIQVDLKKA</sequence>
<evidence type="ECO:0000313" key="9">
    <source>
        <dbReference type="Proteomes" id="UP000262832"/>
    </source>
</evidence>
<dbReference type="GO" id="GO:0016829">
    <property type="term" value="F:lyase activity"/>
    <property type="evidence" value="ECO:0007669"/>
    <property type="project" value="UniProtKB-KW"/>
</dbReference>
<evidence type="ECO:0000313" key="8">
    <source>
        <dbReference type="EMBL" id="AXY02483.1"/>
    </source>
</evidence>
<keyword evidence="3" id="KW-0119">Carbohydrate metabolism</keyword>
<evidence type="ECO:0000259" key="6">
    <source>
        <dbReference type="Pfam" id="PF09092"/>
    </source>
</evidence>
<feature type="chain" id="PRO_5046574818" description="Chondroitin sulfate ABC lyase" evidence="4">
    <location>
        <begin position="23"/>
        <end position="996"/>
    </location>
</feature>
<dbReference type="RefSeq" id="WP_128812397.1">
    <property type="nucleotide sequence ID" value="NZ_CP032094.1"/>
</dbReference>
<dbReference type="SUPFAM" id="SSF49863">
    <property type="entry name" value="Hyaluronate lyase-like, C-terminal domain"/>
    <property type="match status" value="1"/>
</dbReference>
<dbReference type="SUPFAM" id="SSF48230">
    <property type="entry name" value="Chondroitin AC/alginate lyase"/>
    <property type="match status" value="1"/>
</dbReference>
<feature type="domain" description="Polysaccharide lyase family 8 central" evidence="5">
    <location>
        <begin position="594"/>
        <end position="853"/>
    </location>
</feature>
<dbReference type="Pfam" id="PF09092">
    <property type="entry name" value="Lyase_N"/>
    <property type="match status" value="1"/>
</dbReference>
<organism evidence="8 9">
    <name type="scientific">Vibrio alfacsensis</name>
    <dbReference type="NCBI Taxonomy" id="1074311"/>
    <lineage>
        <taxon>Bacteria</taxon>
        <taxon>Pseudomonadati</taxon>
        <taxon>Pseudomonadota</taxon>
        <taxon>Gammaproteobacteria</taxon>
        <taxon>Vibrionales</taxon>
        <taxon>Vibrionaceae</taxon>
        <taxon>Vibrio</taxon>
    </lineage>
</organism>
<dbReference type="Gene3D" id="2.60.120.430">
    <property type="entry name" value="Galactose-binding lectin"/>
    <property type="match status" value="1"/>
</dbReference>